<evidence type="ECO:0000259" key="2">
    <source>
        <dbReference type="Pfam" id="PF07510"/>
    </source>
</evidence>
<keyword evidence="3" id="KW-0255">Endonuclease</keyword>
<name>A0A8U0IN81_9EURY</name>
<keyword evidence="4" id="KW-1185">Reference proteome</keyword>
<feature type="domain" description="GmrSD restriction endonucleases N-terminal" evidence="1">
    <location>
        <begin position="9"/>
        <end position="254"/>
    </location>
</feature>
<keyword evidence="3" id="KW-0540">Nuclease</keyword>
<evidence type="ECO:0000313" key="4">
    <source>
        <dbReference type="Proteomes" id="UP000830434"/>
    </source>
</evidence>
<dbReference type="Pfam" id="PF03235">
    <property type="entry name" value="GmrSD_N"/>
    <property type="match status" value="1"/>
</dbReference>
<organism evidence="3 4">
    <name type="scientific">Halorussus gelatinilyticus</name>
    <dbReference type="NCBI Taxonomy" id="2937524"/>
    <lineage>
        <taxon>Archaea</taxon>
        <taxon>Methanobacteriati</taxon>
        <taxon>Methanobacteriota</taxon>
        <taxon>Stenosarchaea group</taxon>
        <taxon>Halobacteria</taxon>
        <taxon>Halobacteriales</taxon>
        <taxon>Haladaptataceae</taxon>
        <taxon>Halorussus</taxon>
    </lineage>
</organism>
<feature type="domain" description="GmrSD restriction endonucleases C-terminal" evidence="2">
    <location>
        <begin position="518"/>
        <end position="639"/>
    </location>
</feature>
<dbReference type="PANTHER" id="PTHR35149">
    <property type="entry name" value="SLL5132 PROTEIN"/>
    <property type="match status" value="1"/>
</dbReference>
<evidence type="ECO:0000259" key="1">
    <source>
        <dbReference type="Pfam" id="PF03235"/>
    </source>
</evidence>
<keyword evidence="3" id="KW-0378">Hydrolase</keyword>
<accession>A0A8U0IN81</accession>
<dbReference type="InterPro" id="IPR004919">
    <property type="entry name" value="GmrSD_N"/>
</dbReference>
<reference evidence="3" key="1">
    <citation type="submission" date="2022-04" db="EMBL/GenBank/DDBJ databases">
        <title>Diverse halophilic archaea isolated from saline environments.</title>
        <authorList>
            <person name="Cui H.-L."/>
        </authorList>
    </citation>
    <scope>NUCLEOTIDE SEQUENCE</scope>
    <source>
        <strain evidence="3">XZYJT40</strain>
    </source>
</reference>
<dbReference type="InterPro" id="IPR011089">
    <property type="entry name" value="GmrSD_C"/>
</dbReference>
<evidence type="ECO:0000313" key="3">
    <source>
        <dbReference type="EMBL" id="UPW01634.1"/>
    </source>
</evidence>
<proteinExistence type="predicted"/>
<protein>
    <submittedName>
        <fullName evidence="3">DUF262 domain-containing HNH endonuclease family protein</fullName>
    </submittedName>
</protein>
<dbReference type="GO" id="GO:0004519">
    <property type="term" value="F:endonuclease activity"/>
    <property type="evidence" value="ECO:0007669"/>
    <property type="project" value="UniProtKB-KW"/>
</dbReference>
<gene>
    <name evidence="3" type="ORF">M0R88_05910</name>
</gene>
<dbReference type="RefSeq" id="WP_248656032.1">
    <property type="nucleotide sequence ID" value="NZ_CP096658.1"/>
</dbReference>
<dbReference type="PANTHER" id="PTHR35149:SF1">
    <property type="entry name" value="DUF5655 DOMAIN-CONTAINING PROTEIN"/>
    <property type="match status" value="1"/>
</dbReference>
<dbReference type="Pfam" id="PF07510">
    <property type="entry name" value="GmrSD_C"/>
    <property type="match status" value="1"/>
</dbReference>
<dbReference type="Proteomes" id="UP000830434">
    <property type="component" value="Chromosome"/>
</dbReference>
<dbReference type="GeneID" id="72189371"/>
<dbReference type="KEGG" id="haxz:M0R88_05910"/>
<dbReference type="AlphaFoldDB" id="A0A8U0IN81"/>
<dbReference type="EMBL" id="CP096658">
    <property type="protein sequence ID" value="UPW01634.1"/>
    <property type="molecule type" value="Genomic_DNA"/>
</dbReference>
<sequence>MADVRQTKLGDLFSSSVFHIPRYQRGYAWSEKEVRDLLEDIEYSYEERVAEGDNNFTHYFGTIVMLDRGTENAEADDYSKYDLIDGQQRMTTVAILMNCINEQLNSIDEGKLSGESDSSMPPGKLASRNRDDFILSINTERIVLDDINDQVFKALVVHNRELDSINTETVSQRRLVRAKREIWDWLENKREQYIHNDSHDEYYNFLKEIQKIVKTGLEITQYTVEDETESGRLFEVINDRGKALTNLDKIKSYLVYCSARFNDNDLSIEIYQTIGEVIENITKYGGEDRDIETFVRYHWMLFSGELVLARQSNSEYTTVHRRIKHLEKHASLNQGEEDVRAWIDAYLESLVQCSEAYLQIKHPDEINSDYNSEEEVVEDLDGLNRLPVSNNFLPLLMATHHRYGISDEFRRIVSLCEKLSFRVYNVAGRRTDAGRAALQRHGYWIEYAGRSEVAGRIFHDQQAALKFDTVEESIPETCKRIESEIGDNSPDTYFMDCLLRTDLFDGTDRNDGWTGVRDSDVIRYLLYKYEKYLRMDSSRDDLSQIPPFSVWKQEGITIEHIHPQTSDNDESELDRITNTLGNLVLLGPRDNSGASNMDYEDKYEDTYSKSSMMMIDELPSPEEGWSADKAKERANKIMKFARQEWGGLSTAHVHVNQLPEESEITPLALRDVAHDVREYHEDVSSDGFTIPSVVFQREGARGSDWRRMNDCYECESTVVNLLSLDGWEAECRGCSTELDDPVYKFQESDYIKT</sequence>